<dbReference type="SUPFAM" id="SSF53901">
    <property type="entry name" value="Thiolase-like"/>
    <property type="match status" value="2"/>
</dbReference>
<dbReference type="InterPro" id="IPR012328">
    <property type="entry name" value="Chalcone/stilbene_synt_C"/>
</dbReference>
<evidence type="ECO:0000313" key="13">
    <source>
        <dbReference type="Proteomes" id="UP001627284"/>
    </source>
</evidence>
<comment type="similarity">
    <text evidence="3 9">Belongs to the thiolase-like superfamily. Chalcone/stilbene synthases family.</text>
</comment>
<dbReference type="FunFam" id="3.40.47.10:FF:000014">
    <property type="entry name" value="Chalcone synthase 1"/>
    <property type="match status" value="1"/>
</dbReference>
<dbReference type="PANTHER" id="PTHR11877">
    <property type="entry name" value="HYDROXYMETHYLGLUTARYL-COA SYNTHASE"/>
    <property type="match status" value="1"/>
</dbReference>
<keyword evidence="13" id="KW-1185">Reference proteome</keyword>
<dbReference type="InterPro" id="IPR001099">
    <property type="entry name" value="Chalcone/stilbene_synt_N"/>
</dbReference>
<dbReference type="PANTHER" id="PTHR11877:SF94">
    <property type="entry name" value="CHALCONE SYNTHASE 2"/>
    <property type="match status" value="1"/>
</dbReference>
<dbReference type="CDD" id="cd00831">
    <property type="entry name" value="CHS_like"/>
    <property type="match status" value="1"/>
</dbReference>
<dbReference type="GO" id="GO:0009813">
    <property type="term" value="P:flavonoid biosynthetic process"/>
    <property type="evidence" value="ECO:0007669"/>
    <property type="project" value="UniProtKB-KW"/>
</dbReference>
<gene>
    <name evidence="12" type="ORF">AABB24_009947</name>
</gene>
<evidence type="ECO:0000256" key="5">
    <source>
        <dbReference type="ARBA" id="ARBA00022679"/>
    </source>
</evidence>
<dbReference type="EMBL" id="JBJKTR010000005">
    <property type="protein sequence ID" value="KAL3369359.1"/>
    <property type="molecule type" value="Genomic_DNA"/>
</dbReference>
<evidence type="ECO:0000259" key="10">
    <source>
        <dbReference type="Pfam" id="PF00195"/>
    </source>
</evidence>
<evidence type="ECO:0000256" key="9">
    <source>
        <dbReference type="RuleBase" id="RU003633"/>
    </source>
</evidence>
<comment type="caution">
    <text evidence="12">The sequence shown here is derived from an EMBL/GenBank/DDBJ whole genome shotgun (WGS) entry which is preliminary data.</text>
</comment>
<evidence type="ECO:0000256" key="2">
    <source>
        <dbReference type="ARBA" id="ARBA00004966"/>
    </source>
</evidence>
<evidence type="ECO:0000256" key="6">
    <source>
        <dbReference type="ARBA" id="ARBA00023241"/>
    </source>
</evidence>
<dbReference type="PROSITE" id="PS00441">
    <property type="entry name" value="CHALCONE_SYNTH"/>
    <property type="match status" value="1"/>
</dbReference>
<feature type="domain" description="Chalcone/stilbene synthase C-terminal" evidence="11">
    <location>
        <begin position="238"/>
        <end position="387"/>
    </location>
</feature>
<proteinExistence type="inferred from homology"/>
<dbReference type="InterPro" id="IPR016039">
    <property type="entry name" value="Thiolase-like"/>
</dbReference>
<evidence type="ECO:0000256" key="3">
    <source>
        <dbReference type="ARBA" id="ARBA00005531"/>
    </source>
</evidence>
<dbReference type="EC" id="2.3.1.74" evidence="4"/>
<evidence type="ECO:0000256" key="7">
    <source>
        <dbReference type="ARBA" id="ARBA00023315"/>
    </source>
</evidence>
<dbReference type="Pfam" id="PF00195">
    <property type="entry name" value="Chal_sti_synt_N"/>
    <property type="match status" value="1"/>
</dbReference>
<dbReference type="InterPro" id="IPR018088">
    <property type="entry name" value="Chalcone/stilbene_synthase_AS"/>
</dbReference>
<dbReference type="Pfam" id="PF02797">
    <property type="entry name" value="Chal_sti_synt_C"/>
    <property type="match status" value="1"/>
</dbReference>
<dbReference type="Proteomes" id="UP001627284">
    <property type="component" value="Unassembled WGS sequence"/>
</dbReference>
<dbReference type="GO" id="GO:0016210">
    <property type="term" value="F:naringenin-chalcone synthase activity"/>
    <property type="evidence" value="ECO:0007669"/>
    <property type="project" value="UniProtKB-EC"/>
</dbReference>
<evidence type="ECO:0000256" key="4">
    <source>
        <dbReference type="ARBA" id="ARBA00012975"/>
    </source>
</evidence>
<dbReference type="PIRSF" id="PIRSF000451">
    <property type="entry name" value="PKS_III"/>
    <property type="match status" value="1"/>
</dbReference>
<organism evidence="12 13">
    <name type="scientific">Solanum stoloniferum</name>
    <dbReference type="NCBI Taxonomy" id="62892"/>
    <lineage>
        <taxon>Eukaryota</taxon>
        <taxon>Viridiplantae</taxon>
        <taxon>Streptophyta</taxon>
        <taxon>Embryophyta</taxon>
        <taxon>Tracheophyta</taxon>
        <taxon>Spermatophyta</taxon>
        <taxon>Magnoliopsida</taxon>
        <taxon>eudicotyledons</taxon>
        <taxon>Gunneridae</taxon>
        <taxon>Pentapetalae</taxon>
        <taxon>asterids</taxon>
        <taxon>lamiids</taxon>
        <taxon>Solanales</taxon>
        <taxon>Solanaceae</taxon>
        <taxon>Solanoideae</taxon>
        <taxon>Solaneae</taxon>
        <taxon>Solanum</taxon>
    </lineage>
</organism>
<keyword evidence="7 9" id="KW-0012">Acyltransferase</keyword>
<reference evidence="12 13" key="1">
    <citation type="submission" date="2024-05" db="EMBL/GenBank/DDBJ databases">
        <title>De novo assembly of an allotetraploid wild potato.</title>
        <authorList>
            <person name="Hosaka A.J."/>
        </authorList>
    </citation>
    <scope>NUCLEOTIDE SEQUENCE [LARGE SCALE GENOMIC DNA]</scope>
    <source>
        <tissue evidence="12">Young leaves</tissue>
    </source>
</reference>
<keyword evidence="5 9" id="KW-0808">Transferase</keyword>
<dbReference type="Gene3D" id="3.40.47.10">
    <property type="match status" value="2"/>
</dbReference>
<keyword evidence="6" id="KW-0284">Flavonoid biosynthesis</keyword>
<evidence type="ECO:0000259" key="11">
    <source>
        <dbReference type="Pfam" id="PF02797"/>
    </source>
</evidence>
<accession>A0ABD2UKN0</accession>
<evidence type="ECO:0000256" key="8">
    <source>
        <dbReference type="PIRSR" id="PIRSR000451-1"/>
    </source>
</evidence>
<comment type="function">
    <text evidence="1">The primary product of this enzyme is 4,2',4',6'-tetrahydroxychalcone (also termed naringenin-chalcone or chalcone) which can under specific conditions spontaneously isomerize into naringenin.</text>
</comment>
<dbReference type="GO" id="GO:0042803">
    <property type="term" value="F:protein homodimerization activity"/>
    <property type="evidence" value="ECO:0007669"/>
    <property type="project" value="UniProtKB-ARBA"/>
</dbReference>
<evidence type="ECO:0000313" key="12">
    <source>
        <dbReference type="EMBL" id="KAL3369359.1"/>
    </source>
</evidence>
<dbReference type="AlphaFoldDB" id="A0ABD2UKN0"/>
<dbReference type="FunFam" id="3.40.47.10:FF:000025">
    <property type="entry name" value="Chalcone synthase 2"/>
    <property type="match status" value="1"/>
</dbReference>
<sequence length="389" mass="42655">MVTVEEVRRAQRAKGPATIMAIGTATPSNCVDQSTYPDYYFRITNSEHMTELKEKFKRMCDKSMINKRYMHLTEEILKENPNICEYMAPSLDARQDIVVVEVPKLGKEAAQKAIKEWGQPKSKITHVVFCTTSGVDMPGADYQLTKLLGLRPSVKRLMMYQQGCFAGGTVIRLAKDLAENNKGARVLVVCSEITAVTFRGPNDTHLDSMVGQALFGDGAAAMIIGSDPLPEVERPLFELVSAAQTLLPDSEGAIDGHLREVGLTFHLLKDVPGLISKNIEKSLIEAFQPLGISDWNSIFWIAHPGGPAILDQVELKLGLKPEKLRATRQVLSDYGNMSSACVLFILDEMRKASSKEGLNTTGEGLDWGVLFGFGPGLTVETVVLHSVST</sequence>
<feature type="active site" description="Acyl-thioester intermediate" evidence="8">
    <location>
        <position position="164"/>
    </location>
</feature>
<protein>
    <recommendedName>
        <fullName evidence="4">chalcone synthase</fullName>
        <ecNumber evidence="4">2.3.1.74</ecNumber>
    </recommendedName>
</protein>
<evidence type="ECO:0000256" key="1">
    <source>
        <dbReference type="ARBA" id="ARBA00002969"/>
    </source>
</evidence>
<comment type="pathway">
    <text evidence="2">Secondary metabolite biosynthesis; flavonoid biosynthesis.</text>
</comment>
<name>A0ABD2UKN0_9SOLN</name>
<feature type="domain" description="Chalcone/stilbene synthase N-terminal" evidence="10">
    <location>
        <begin position="5"/>
        <end position="228"/>
    </location>
</feature>
<dbReference type="InterPro" id="IPR011141">
    <property type="entry name" value="Polyketide_synthase_type-III"/>
</dbReference>